<dbReference type="NCBIfam" id="NF041259">
    <property type="entry name" value="mono_DmmA_fam"/>
    <property type="match status" value="1"/>
</dbReference>
<dbReference type="RefSeq" id="WP_188544255.1">
    <property type="nucleotide sequence ID" value="NZ_BMCU01000002.1"/>
</dbReference>
<evidence type="ECO:0000313" key="3">
    <source>
        <dbReference type="Proteomes" id="UP000654257"/>
    </source>
</evidence>
<dbReference type="Proteomes" id="UP000654257">
    <property type="component" value="Unassembled WGS sequence"/>
</dbReference>
<accession>A0A917FUM6</accession>
<dbReference type="InterPro" id="IPR048037">
    <property type="entry name" value="DmmA-like_C"/>
</dbReference>
<reference evidence="2" key="1">
    <citation type="journal article" date="2014" name="Int. J. Syst. Evol. Microbiol.">
        <title>Complete genome sequence of Corynebacterium casei LMG S-19264T (=DSM 44701T), isolated from a smear-ripened cheese.</title>
        <authorList>
            <consortium name="US DOE Joint Genome Institute (JGI-PGF)"/>
            <person name="Walter F."/>
            <person name="Albersmeier A."/>
            <person name="Kalinowski J."/>
            <person name="Ruckert C."/>
        </authorList>
    </citation>
    <scope>NUCLEOTIDE SEQUENCE</scope>
    <source>
        <strain evidence="2">CCM 7905</strain>
    </source>
</reference>
<gene>
    <name evidence="2" type="ORF">GCM10007304_15490</name>
</gene>
<dbReference type="Pfam" id="PF22289">
    <property type="entry name" value="DmmA-like_C"/>
    <property type="match status" value="1"/>
</dbReference>
<proteinExistence type="predicted"/>
<dbReference type="AlphaFoldDB" id="A0A917FUM6"/>
<evidence type="ECO:0000259" key="1">
    <source>
        <dbReference type="Pfam" id="PF22289"/>
    </source>
</evidence>
<evidence type="ECO:0000313" key="2">
    <source>
        <dbReference type="EMBL" id="GGG02404.1"/>
    </source>
</evidence>
<protein>
    <recommendedName>
        <fullName evidence="1">Dimethylamine monooxygenase subunit DmmA-like C-terminal domain-containing protein</fullName>
    </recommendedName>
</protein>
<feature type="domain" description="Dimethylamine monooxygenase subunit DmmA-like C-terminal" evidence="1">
    <location>
        <begin position="84"/>
        <end position="125"/>
    </location>
</feature>
<dbReference type="EMBL" id="BMCU01000002">
    <property type="protein sequence ID" value="GGG02404.1"/>
    <property type="molecule type" value="Genomic_DNA"/>
</dbReference>
<organism evidence="2 3">
    <name type="scientific">Rhodococcoides trifolii</name>
    <dbReference type="NCBI Taxonomy" id="908250"/>
    <lineage>
        <taxon>Bacteria</taxon>
        <taxon>Bacillati</taxon>
        <taxon>Actinomycetota</taxon>
        <taxon>Actinomycetes</taxon>
        <taxon>Mycobacteriales</taxon>
        <taxon>Nocardiaceae</taxon>
        <taxon>Rhodococcoides</taxon>
    </lineage>
</organism>
<sequence length="128" mass="13191">MTATILIVGDAPVPPGTVGRVGRFESWNEAVSWFDSVLASALVGWRCTVIGPESAVRAARARALAAGAVDDEITMLVTDSGSRRVYCPSCGGLSTTRASAVRCSGCSIELVVGEHFSPVLAAHLGSPC</sequence>
<name>A0A917FUM6_9NOCA</name>
<comment type="caution">
    <text evidence="2">The sequence shown here is derived from an EMBL/GenBank/DDBJ whole genome shotgun (WGS) entry which is preliminary data.</text>
</comment>
<keyword evidence="3" id="KW-1185">Reference proteome</keyword>
<reference evidence="2" key="2">
    <citation type="submission" date="2020-09" db="EMBL/GenBank/DDBJ databases">
        <authorList>
            <person name="Sun Q."/>
            <person name="Sedlacek I."/>
        </authorList>
    </citation>
    <scope>NUCLEOTIDE SEQUENCE</scope>
    <source>
        <strain evidence="2">CCM 7905</strain>
    </source>
</reference>